<organism evidence="2 4">
    <name type="scientific">Heracleum sosnowskyi</name>
    <dbReference type="NCBI Taxonomy" id="360622"/>
    <lineage>
        <taxon>Eukaryota</taxon>
        <taxon>Viridiplantae</taxon>
        <taxon>Streptophyta</taxon>
        <taxon>Embryophyta</taxon>
        <taxon>Tracheophyta</taxon>
        <taxon>Spermatophyta</taxon>
        <taxon>Magnoliopsida</taxon>
        <taxon>eudicotyledons</taxon>
        <taxon>Gunneridae</taxon>
        <taxon>Pentapetalae</taxon>
        <taxon>asterids</taxon>
        <taxon>campanulids</taxon>
        <taxon>Apiales</taxon>
        <taxon>Apiaceae</taxon>
        <taxon>Apioideae</taxon>
        <taxon>apioid superclade</taxon>
        <taxon>Tordylieae</taxon>
        <taxon>Tordyliinae</taxon>
        <taxon>Heracleum</taxon>
    </lineage>
</organism>
<proteinExistence type="inferred from homology"/>
<evidence type="ECO:0000313" key="2">
    <source>
        <dbReference type="EMBL" id="KAK1356800.1"/>
    </source>
</evidence>
<protein>
    <submittedName>
        <fullName evidence="2">Uncharacterized protein</fullName>
    </submittedName>
</protein>
<dbReference type="PANTHER" id="PTHR11119">
    <property type="entry name" value="XANTHINE-URACIL / VITAMIN C PERMEASE FAMILY MEMBER"/>
    <property type="match status" value="1"/>
</dbReference>
<evidence type="ECO:0000256" key="1">
    <source>
        <dbReference type="ARBA" id="ARBA00008821"/>
    </source>
</evidence>
<comment type="similarity">
    <text evidence="1">Belongs to the nucleobase:cation symporter-2 (NCS2) (TC 2.A.40) family.</text>
</comment>
<reference evidence="2" key="1">
    <citation type="submission" date="2023-02" db="EMBL/GenBank/DDBJ databases">
        <title>Genome of toxic invasive species Heracleum sosnowskyi carries increased number of genes despite the absence of recent whole-genome duplications.</title>
        <authorList>
            <person name="Schelkunov M."/>
            <person name="Shtratnikova V."/>
            <person name="Makarenko M."/>
            <person name="Klepikova A."/>
            <person name="Omelchenko D."/>
            <person name="Novikova G."/>
            <person name="Obukhova E."/>
            <person name="Bogdanov V."/>
            <person name="Penin A."/>
            <person name="Logacheva M."/>
        </authorList>
    </citation>
    <scope>NUCLEOTIDE SEQUENCE</scope>
    <source>
        <strain evidence="2">Hsosn_3</strain>
        <tissue evidence="2">Leaf</tissue>
    </source>
</reference>
<dbReference type="Proteomes" id="UP001237642">
    <property type="component" value="Unassembled WGS sequence"/>
</dbReference>
<sequence>MHVLSCRIRVPYPFQWGAPTFDAGEAFAMMAASLVALIELSALAKCSSFPLQGYIVIDTGCIQLIGQCSRRVVQISAGFMIFFSIQEEEVAEITNLFNRGNKKKKVMIDG</sequence>
<keyword evidence="4" id="KW-1185">Reference proteome</keyword>
<accession>A0AAD8GZE0</accession>
<dbReference type="EMBL" id="JAUIZM010000011">
    <property type="protein sequence ID" value="KAK1356800.1"/>
    <property type="molecule type" value="Genomic_DNA"/>
</dbReference>
<gene>
    <name evidence="3" type="ORF">POM88_040584</name>
    <name evidence="2" type="ORF">POM88_050056</name>
</gene>
<dbReference type="AlphaFoldDB" id="A0AAD8GZE0"/>
<evidence type="ECO:0000313" key="3">
    <source>
        <dbReference type="EMBL" id="KAK1365023.1"/>
    </source>
</evidence>
<evidence type="ECO:0000313" key="4">
    <source>
        <dbReference type="Proteomes" id="UP001237642"/>
    </source>
</evidence>
<dbReference type="EMBL" id="JAUIZM010000009">
    <property type="protein sequence ID" value="KAK1365023.1"/>
    <property type="molecule type" value="Genomic_DNA"/>
</dbReference>
<reference evidence="2" key="2">
    <citation type="submission" date="2023-05" db="EMBL/GenBank/DDBJ databases">
        <authorList>
            <person name="Schelkunov M.I."/>
        </authorList>
    </citation>
    <scope>NUCLEOTIDE SEQUENCE</scope>
    <source>
        <strain evidence="2">Hsosn_3</strain>
        <tissue evidence="2">Leaf</tissue>
    </source>
</reference>
<comment type="caution">
    <text evidence="2">The sequence shown here is derived from an EMBL/GenBank/DDBJ whole genome shotgun (WGS) entry which is preliminary data.</text>
</comment>
<name>A0AAD8GZE0_9APIA</name>